<feature type="active site" description="Nucleophile" evidence="3">
    <location>
        <position position="46"/>
    </location>
</feature>
<dbReference type="Proteomes" id="UP000002384">
    <property type="component" value="Chromosome"/>
</dbReference>
<keyword evidence="3" id="KW-0442">Lipid degradation</keyword>
<dbReference type="STRING" id="65393.PCC7424_4648"/>
<dbReference type="eggNOG" id="COG3621">
    <property type="taxonomic scope" value="Bacteria"/>
</dbReference>
<dbReference type="GO" id="GO:0016042">
    <property type="term" value="P:lipid catabolic process"/>
    <property type="evidence" value="ECO:0007669"/>
    <property type="project" value="UniProtKB-UniRule"/>
</dbReference>
<dbReference type="InterPro" id="IPR002641">
    <property type="entry name" value="PNPLA_dom"/>
</dbReference>
<proteinExistence type="inferred from homology"/>
<evidence type="ECO:0000256" key="3">
    <source>
        <dbReference type="PROSITE-ProRule" id="PRU01161"/>
    </source>
</evidence>
<dbReference type="NCBIfam" id="NF041079">
    <property type="entry name" value="CBASS_lipase"/>
    <property type="match status" value="1"/>
</dbReference>
<accession>B7KBN2</accession>
<dbReference type="HOGENOM" id="CLU_000288_144_9_3"/>
<dbReference type="Pfam" id="PF01734">
    <property type="entry name" value="Patatin"/>
    <property type="match status" value="1"/>
</dbReference>
<dbReference type="SUPFAM" id="SSF52151">
    <property type="entry name" value="FabD/lysophospholipase-like"/>
    <property type="match status" value="1"/>
</dbReference>
<feature type="short sequence motif" description="DGA/G" evidence="3">
    <location>
        <begin position="189"/>
        <end position="191"/>
    </location>
</feature>
<feature type="active site" description="Proton acceptor" evidence="3">
    <location>
        <position position="189"/>
    </location>
</feature>
<reference evidence="6" key="1">
    <citation type="journal article" date="2011" name="MBio">
        <title>Novel metabolic attributes of the genus Cyanothece, comprising a group of unicellular nitrogen-fixing Cyanobacteria.</title>
        <authorList>
            <person name="Bandyopadhyay A."/>
            <person name="Elvitigala T."/>
            <person name="Welsh E."/>
            <person name="Stockel J."/>
            <person name="Liberton M."/>
            <person name="Min H."/>
            <person name="Sherman L.A."/>
            <person name="Pakrasi H.B."/>
        </authorList>
    </citation>
    <scope>NUCLEOTIDE SEQUENCE [LARGE SCALE GENOMIC DNA]</scope>
    <source>
        <strain evidence="6">PCC 7424</strain>
    </source>
</reference>
<feature type="short sequence motif" description="GXSXG" evidence="3">
    <location>
        <begin position="44"/>
        <end position="48"/>
    </location>
</feature>
<dbReference type="GO" id="GO:0047372">
    <property type="term" value="F:monoacylglycerol lipase activity"/>
    <property type="evidence" value="ECO:0007669"/>
    <property type="project" value="TreeGrafter"/>
</dbReference>
<name>B7KBN2_GLOC7</name>
<feature type="domain" description="PNPLA" evidence="4">
    <location>
        <begin position="8"/>
        <end position="202"/>
    </location>
</feature>
<dbReference type="OrthoDB" id="9807112at2"/>
<evidence type="ECO:0000259" key="4">
    <source>
        <dbReference type="PROSITE" id="PS51635"/>
    </source>
</evidence>
<keyword evidence="6" id="KW-1185">Reference proteome</keyword>
<dbReference type="KEGG" id="cyc:PCC7424_4648"/>
<dbReference type="AlphaFoldDB" id="B7KBN2"/>
<dbReference type="PANTHER" id="PTHR32176">
    <property type="entry name" value="XYLOSE ISOMERASE"/>
    <property type="match status" value="1"/>
</dbReference>
<dbReference type="PANTHER" id="PTHR32176:SF92">
    <property type="entry name" value="XYLOSE ISOMERASE"/>
    <property type="match status" value="1"/>
</dbReference>
<dbReference type="Gene3D" id="3.40.1090.10">
    <property type="entry name" value="Cytosolic phospholipase A2 catalytic domain"/>
    <property type="match status" value="1"/>
</dbReference>
<protein>
    <submittedName>
        <fullName evidence="5">Patatin</fullName>
    </submittedName>
</protein>
<evidence type="ECO:0000313" key="5">
    <source>
        <dbReference type="EMBL" id="ACK73010.1"/>
    </source>
</evidence>
<sequence length="320" mass="36246">MSELIKILSVDGGGIRGIIPALILLEIENLTQKPISELFDLIAGTSTGGLIALSLTAPDEQGNPRYSAQDVINLYEEEGERIFSRSLLKTIQSVRGIIDERYSSEGVEDVLERYLQDTRLKEALTDVFITSYELEKRFPFFFSSRDARNQLNYDFPMKQVAMATSAAPTYFEPVRIETNNPGEYYVLIDGGVYANNPALCAFMEAQTIYGKERDFLVVSLGTGEYTEPILYEQARNWGKSEWLPPLLNVVFDGVSDTVNFHLQNILSEDCYYRFQPILTPENEAIDNTRPENLNALKELAQNLIRNQSSQLQQLTEKLLQ</sequence>
<dbReference type="PROSITE" id="PS51635">
    <property type="entry name" value="PNPLA"/>
    <property type="match status" value="1"/>
</dbReference>
<dbReference type="EMBL" id="CP001291">
    <property type="protein sequence ID" value="ACK73010.1"/>
    <property type="molecule type" value="Genomic_DNA"/>
</dbReference>
<evidence type="ECO:0000256" key="1">
    <source>
        <dbReference type="ARBA" id="ARBA00010240"/>
    </source>
</evidence>
<organism evidence="5 6">
    <name type="scientific">Gloeothece citriformis (strain PCC 7424)</name>
    <name type="common">Cyanothece sp. (strain PCC 7424)</name>
    <dbReference type="NCBI Taxonomy" id="65393"/>
    <lineage>
        <taxon>Bacteria</taxon>
        <taxon>Bacillati</taxon>
        <taxon>Cyanobacteriota</taxon>
        <taxon>Cyanophyceae</taxon>
        <taxon>Oscillatoriophycideae</taxon>
        <taxon>Chroococcales</taxon>
        <taxon>Aphanothecaceae</taxon>
        <taxon>Gloeothece</taxon>
        <taxon>Gloeothece citriformis</taxon>
    </lineage>
</organism>
<dbReference type="GO" id="GO:0004620">
    <property type="term" value="F:phospholipase activity"/>
    <property type="evidence" value="ECO:0007669"/>
    <property type="project" value="TreeGrafter"/>
</dbReference>
<feature type="short sequence motif" description="GXGXXG" evidence="3">
    <location>
        <begin position="12"/>
        <end position="17"/>
    </location>
</feature>
<keyword evidence="2 3" id="KW-0443">Lipid metabolism</keyword>
<keyword evidence="3" id="KW-0378">Hydrolase</keyword>
<comment type="similarity">
    <text evidence="1">Belongs to the patatin family.</text>
</comment>
<dbReference type="InterPro" id="IPR016035">
    <property type="entry name" value="Acyl_Trfase/lysoPLipase"/>
</dbReference>
<evidence type="ECO:0000256" key="2">
    <source>
        <dbReference type="ARBA" id="ARBA00023098"/>
    </source>
</evidence>
<dbReference type="RefSeq" id="WP_015956593.1">
    <property type="nucleotide sequence ID" value="NC_011729.1"/>
</dbReference>
<gene>
    <name evidence="5" type="ordered locus">PCC7424_4648</name>
</gene>
<evidence type="ECO:0000313" key="6">
    <source>
        <dbReference type="Proteomes" id="UP000002384"/>
    </source>
</evidence>